<dbReference type="RefSeq" id="XP_046060749.1">
    <property type="nucleotide sequence ID" value="XM_046204735.1"/>
</dbReference>
<dbReference type="GO" id="GO:0047184">
    <property type="term" value="F:1-acylglycerophosphocholine O-acyltransferase activity"/>
    <property type="evidence" value="ECO:0007669"/>
    <property type="project" value="TreeGrafter"/>
</dbReference>
<dbReference type="AlphaFoldDB" id="A0A9P8P5R3"/>
<accession>A0A9P8P5R3</accession>
<sequence>MQNPFRVGVLRFAEASGLDEGSAKILTCLFLSFPLSAIFKRLPDQRLHVKNYYIIAVSAVYIFFILEIWSGFFVLLFNALFTFLLVKYYRSRLMPWVNLISLMLFLCANHLKAQFFASTYDPSVIDITGAQMVLVMKLSSFGWSVSDGRLYKSDTAKFNQLTTFQRSRAVLQYPPILFFLGYVFFYGSLVTGPSFDYSDYEKFILTDIFDDVPLNKRPGRSVKRRIPRSGRVALRGVVQGALWAALWIYLSPRITLAYATSPSFQGQWFLYKVGFLWILGIVHRMKYYAVWSISEAGCIVAGLGYNGYDPKTDKMYWNRVQNIDPYAFETGQNVHDCLEAWNMNTNKWLKNYIYLRTCKIDPETGKLKPGMLPTFITFLTSAFWHGTMPGYYMTFIIGAFIQTVGKLFRRNFRPLVASKDNSNVSKYKPVYDVISWLLTQSAFGYIVQPFVLLEFVPSFNLWKTCYFWVHIGSIVTCVFFDSPQGKKFSKKLQKYHLQPIPVEKPVKKESLAKLKEHYSSATSLHDAIKKLPDFDSQEDIMENVVVPDVQEIKDNYDKLAKEFDEWTSSNKETAIDKSEVEAVRSALNNLEKDVFSYLEKAKSTKTE</sequence>
<dbReference type="PANTHER" id="PTHR13906:SF4">
    <property type="entry name" value="LYSOPHOSPHOLIPID ACYLTRANSFERASE 6"/>
    <property type="match status" value="1"/>
</dbReference>
<dbReference type="GO" id="GO:0003841">
    <property type="term" value="F:1-acylglycerol-3-phosphate O-acyltransferase activity"/>
    <property type="evidence" value="ECO:0007669"/>
    <property type="project" value="TreeGrafter"/>
</dbReference>
<keyword evidence="3 7" id="KW-0812">Transmembrane</keyword>
<organism evidence="8 9">
    <name type="scientific">Ogataea philodendri</name>
    <dbReference type="NCBI Taxonomy" id="1378263"/>
    <lineage>
        <taxon>Eukaryota</taxon>
        <taxon>Fungi</taxon>
        <taxon>Dikarya</taxon>
        <taxon>Ascomycota</taxon>
        <taxon>Saccharomycotina</taxon>
        <taxon>Pichiomycetes</taxon>
        <taxon>Pichiales</taxon>
        <taxon>Pichiaceae</taxon>
        <taxon>Ogataea</taxon>
    </lineage>
</organism>
<comment type="subcellular location">
    <subcellularLocation>
        <location evidence="1">Membrane</location>
        <topology evidence="1">Multi-pass membrane protein</topology>
    </subcellularLocation>
</comment>
<evidence type="ECO:0000313" key="8">
    <source>
        <dbReference type="EMBL" id="KAH3665545.1"/>
    </source>
</evidence>
<keyword evidence="9" id="KW-1185">Reference proteome</keyword>
<dbReference type="GeneID" id="70235696"/>
<dbReference type="GO" id="GO:0005783">
    <property type="term" value="C:endoplasmic reticulum"/>
    <property type="evidence" value="ECO:0007669"/>
    <property type="project" value="TreeGrafter"/>
</dbReference>
<dbReference type="InterPro" id="IPR049941">
    <property type="entry name" value="LPLAT_7/PORCN-like"/>
</dbReference>
<feature type="transmembrane region" description="Helical" evidence="7">
    <location>
        <begin position="429"/>
        <end position="447"/>
    </location>
</feature>
<dbReference type="OrthoDB" id="286734at2759"/>
<feature type="transmembrane region" description="Helical" evidence="7">
    <location>
        <begin position="93"/>
        <end position="111"/>
    </location>
</feature>
<protein>
    <recommendedName>
        <fullName evidence="10">Lysophospholipid acyltransferase</fullName>
    </recommendedName>
</protein>
<evidence type="ECO:0008006" key="10">
    <source>
        <dbReference type="Google" id="ProtNLM"/>
    </source>
</evidence>
<dbReference type="PANTHER" id="PTHR13906">
    <property type="entry name" value="PORCUPINE"/>
    <property type="match status" value="1"/>
</dbReference>
<keyword evidence="6" id="KW-0012">Acyltransferase</keyword>
<dbReference type="GO" id="GO:0046474">
    <property type="term" value="P:glycerophospholipid biosynthetic process"/>
    <property type="evidence" value="ECO:0007669"/>
    <property type="project" value="TreeGrafter"/>
</dbReference>
<keyword evidence="2" id="KW-0808">Transferase</keyword>
<proteinExistence type="predicted"/>
<feature type="transmembrane region" description="Helical" evidence="7">
    <location>
        <begin position="390"/>
        <end position="408"/>
    </location>
</feature>
<feature type="transmembrane region" description="Helical" evidence="7">
    <location>
        <begin position="176"/>
        <end position="195"/>
    </location>
</feature>
<evidence type="ECO:0000256" key="4">
    <source>
        <dbReference type="ARBA" id="ARBA00022989"/>
    </source>
</evidence>
<comment type="caution">
    <text evidence="8">The sequence shown here is derived from an EMBL/GenBank/DDBJ whole genome shotgun (WGS) entry which is preliminary data.</text>
</comment>
<dbReference type="GO" id="GO:0016020">
    <property type="term" value="C:membrane"/>
    <property type="evidence" value="ECO:0007669"/>
    <property type="project" value="UniProtKB-SubCell"/>
</dbReference>
<reference evidence="8" key="2">
    <citation type="submission" date="2021-01" db="EMBL/GenBank/DDBJ databases">
        <authorList>
            <person name="Schikora-Tamarit M.A."/>
        </authorList>
    </citation>
    <scope>NUCLEOTIDE SEQUENCE</scope>
    <source>
        <strain evidence="8">CBS6075</strain>
    </source>
</reference>
<feature type="transmembrane region" description="Helical" evidence="7">
    <location>
        <begin position="51"/>
        <end position="81"/>
    </location>
</feature>
<evidence type="ECO:0000256" key="3">
    <source>
        <dbReference type="ARBA" id="ARBA00022692"/>
    </source>
</evidence>
<dbReference type="InterPro" id="IPR004299">
    <property type="entry name" value="MBOAT_fam"/>
</dbReference>
<feature type="transmembrane region" description="Helical" evidence="7">
    <location>
        <begin position="289"/>
        <end position="308"/>
    </location>
</feature>
<gene>
    <name evidence="8" type="ORF">OGAPHI_003731</name>
</gene>
<name>A0A9P8P5R3_9ASCO</name>
<feature type="transmembrane region" description="Helical" evidence="7">
    <location>
        <begin position="232"/>
        <end position="250"/>
    </location>
</feature>
<evidence type="ECO:0000256" key="6">
    <source>
        <dbReference type="ARBA" id="ARBA00023315"/>
    </source>
</evidence>
<keyword evidence="4 7" id="KW-1133">Transmembrane helix</keyword>
<feature type="transmembrane region" description="Helical" evidence="7">
    <location>
        <begin position="262"/>
        <end position="282"/>
    </location>
</feature>
<dbReference type="Proteomes" id="UP000769157">
    <property type="component" value="Unassembled WGS sequence"/>
</dbReference>
<dbReference type="EMBL" id="JAEUBE010000295">
    <property type="protein sequence ID" value="KAH3665545.1"/>
    <property type="molecule type" value="Genomic_DNA"/>
</dbReference>
<dbReference type="Pfam" id="PF03062">
    <property type="entry name" value="MBOAT"/>
    <property type="match status" value="1"/>
</dbReference>
<reference evidence="8" key="1">
    <citation type="journal article" date="2021" name="Open Biol.">
        <title>Shared evolutionary footprints suggest mitochondrial oxidative damage underlies multiple complex I losses in fungi.</title>
        <authorList>
            <person name="Schikora-Tamarit M.A."/>
            <person name="Marcet-Houben M."/>
            <person name="Nosek J."/>
            <person name="Gabaldon T."/>
        </authorList>
    </citation>
    <scope>NUCLEOTIDE SEQUENCE</scope>
    <source>
        <strain evidence="8">CBS6075</strain>
    </source>
</reference>
<feature type="transmembrane region" description="Helical" evidence="7">
    <location>
        <begin position="21"/>
        <end position="39"/>
    </location>
</feature>
<keyword evidence="5 7" id="KW-0472">Membrane</keyword>
<evidence type="ECO:0000313" key="9">
    <source>
        <dbReference type="Proteomes" id="UP000769157"/>
    </source>
</evidence>
<dbReference type="GO" id="GO:0030258">
    <property type="term" value="P:lipid modification"/>
    <property type="evidence" value="ECO:0007669"/>
    <property type="project" value="TreeGrafter"/>
</dbReference>
<evidence type="ECO:0000256" key="2">
    <source>
        <dbReference type="ARBA" id="ARBA00022679"/>
    </source>
</evidence>
<evidence type="ECO:0000256" key="5">
    <source>
        <dbReference type="ARBA" id="ARBA00023136"/>
    </source>
</evidence>
<feature type="transmembrane region" description="Helical" evidence="7">
    <location>
        <begin position="459"/>
        <end position="480"/>
    </location>
</feature>
<evidence type="ECO:0000256" key="1">
    <source>
        <dbReference type="ARBA" id="ARBA00004141"/>
    </source>
</evidence>
<evidence type="ECO:0000256" key="7">
    <source>
        <dbReference type="SAM" id="Phobius"/>
    </source>
</evidence>